<comment type="caution">
    <text evidence="6">The sequence shown here is derived from an EMBL/GenBank/DDBJ whole genome shotgun (WGS) entry which is preliminary data.</text>
</comment>
<dbReference type="InterPro" id="IPR006085">
    <property type="entry name" value="XPG_DNA_repair_N"/>
</dbReference>
<evidence type="ECO:0000259" key="4">
    <source>
        <dbReference type="SMART" id="SM00484"/>
    </source>
</evidence>
<reference evidence="6" key="1">
    <citation type="submission" date="2021-07" db="EMBL/GenBank/DDBJ databases">
        <title>Elsinoe batatas strain:CRI-CJ2 Genome sequencing and assembly.</title>
        <authorList>
            <person name="Huang L."/>
        </authorList>
    </citation>
    <scope>NUCLEOTIDE SEQUENCE</scope>
    <source>
        <strain evidence="6">CRI-CJ2</strain>
    </source>
</reference>
<dbReference type="InterPro" id="IPR036279">
    <property type="entry name" value="5-3_exonuclease_C_sf"/>
</dbReference>
<dbReference type="EMBL" id="JAESVG020000010">
    <property type="protein sequence ID" value="KAG8623855.1"/>
    <property type="molecule type" value="Genomic_DNA"/>
</dbReference>
<evidence type="ECO:0000313" key="7">
    <source>
        <dbReference type="Proteomes" id="UP000809789"/>
    </source>
</evidence>
<dbReference type="SUPFAM" id="SSF47807">
    <property type="entry name" value="5' to 3' exonuclease, C-terminal subdomain"/>
    <property type="match status" value="1"/>
</dbReference>
<dbReference type="InterPro" id="IPR029060">
    <property type="entry name" value="PIN-like_dom_sf"/>
</dbReference>
<keyword evidence="1" id="KW-0540">Nuclease</keyword>
<dbReference type="CDD" id="cd09870">
    <property type="entry name" value="PIN_YEN1"/>
    <property type="match status" value="1"/>
</dbReference>
<proteinExistence type="predicted"/>
<dbReference type="InterPro" id="IPR006086">
    <property type="entry name" value="XPG-I_dom"/>
</dbReference>
<dbReference type="SMART" id="SM00485">
    <property type="entry name" value="XPGN"/>
    <property type="match status" value="1"/>
</dbReference>
<gene>
    <name evidence="6" type="ORF">KVT40_008831</name>
</gene>
<feature type="domain" description="XPG-I" evidence="4">
    <location>
        <begin position="117"/>
        <end position="196"/>
    </location>
</feature>
<dbReference type="PANTHER" id="PTHR11081">
    <property type="entry name" value="FLAP ENDONUCLEASE FAMILY MEMBER"/>
    <property type="match status" value="1"/>
</dbReference>
<protein>
    <recommendedName>
        <fullName evidence="8">XPG-I domain-containing protein</fullName>
    </recommendedName>
</protein>
<dbReference type="AlphaFoldDB" id="A0A8K0KV48"/>
<evidence type="ECO:0000256" key="3">
    <source>
        <dbReference type="SAM" id="MobiDB-lite"/>
    </source>
</evidence>
<dbReference type="Gene3D" id="3.40.50.1010">
    <property type="entry name" value="5'-nuclease"/>
    <property type="match status" value="2"/>
</dbReference>
<dbReference type="PANTHER" id="PTHR11081:SF75">
    <property type="entry name" value="ENDONUCLEASE, PUTATIVE (AFU_ORTHOLOGUE AFUA_3G13260)-RELATED"/>
    <property type="match status" value="1"/>
</dbReference>
<keyword evidence="2" id="KW-0378">Hydrolase</keyword>
<evidence type="ECO:0000313" key="6">
    <source>
        <dbReference type="EMBL" id="KAG8623855.1"/>
    </source>
</evidence>
<dbReference type="OrthoDB" id="2959108at2759"/>
<dbReference type="SMART" id="SM00484">
    <property type="entry name" value="XPGI"/>
    <property type="match status" value="1"/>
</dbReference>
<dbReference type="GO" id="GO:0006281">
    <property type="term" value="P:DNA repair"/>
    <property type="evidence" value="ECO:0007669"/>
    <property type="project" value="UniProtKB-ARBA"/>
</dbReference>
<evidence type="ECO:0008006" key="8">
    <source>
        <dbReference type="Google" id="ProtNLM"/>
    </source>
</evidence>
<dbReference type="InterPro" id="IPR006084">
    <property type="entry name" value="XPG/Rad2"/>
</dbReference>
<keyword evidence="7" id="KW-1185">Reference proteome</keyword>
<dbReference type="GO" id="GO:0017108">
    <property type="term" value="F:5'-flap endonuclease activity"/>
    <property type="evidence" value="ECO:0007669"/>
    <property type="project" value="TreeGrafter"/>
</dbReference>
<feature type="domain" description="XPG N-terminal" evidence="5">
    <location>
        <begin position="1"/>
        <end position="112"/>
    </location>
</feature>
<dbReference type="PRINTS" id="PR00853">
    <property type="entry name" value="XPGRADSUPER"/>
</dbReference>
<feature type="compositionally biased region" description="Polar residues" evidence="3">
    <location>
        <begin position="492"/>
        <end position="505"/>
    </location>
</feature>
<organism evidence="6 7">
    <name type="scientific">Elsinoe batatas</name>
    <dbReference type="NCBI Taxonomy" id="2601811"/>
    <lineage>
        <taxon>Eukaryota</taxon>
        <taxon>Fungi</taxon>
        <taxon>Dikarya</taxon>
        <taxon>Ascomycota</taxon>
        <taxon>Pezizomycotina</taxon>
        <taxon>Dothideomycetes</taxon>
        <taxon>Dothideomycetidae</taxon>
        <taxon>Myriangiales</taxon>
        <taxon>Elsinoaceae</taxon>
        <taxon>Elsinoe</taxon>
    </lineage>
</organism>
<dbReference type="Proteomes" id="UP000809789">
    <property type="component" value="Unassembled WGS sequence"/>
</dbReference>
<name>A0A8K0KV48_9PEZI</name>
<accession>A0A8K0KV48</accession>
<feature type="region of interest" description="Disordered" evidence="3">
    <location>
        <begin position="492"/>
        <end position="516"/>
    </location>
</feature>
<dbReference type="SUPFAM" id="SSF88723">
    <property type="entry name" value="PIN domain-like"/>
    <property type="match status" value="1"/>
</dbReference>
<dbReference type="Pfam" id="PF00752">
    <property type="entry name" value="XPG_N"/>
    <property type="match status" value="1"/>
</dbReference>
<evidence type="ECO:0000256" key="2">
    <source>
        <dbReference type="ARBA" id="ARBA00022801"/>
    </source>
</evidence>
<dbReference type="Pfam" id="PF00867">
    <property type="entry name" value="XPG_I"/>
    <property type="match status" value="1"/>
</dbReference>
<evidence type="ECO:0000259" key="5">
    <source>
        <dbReference type="SMART" id="SM00485"/>
    </source>
</evidence>
<evidence type="ECO:0000256" key="1">
    <source>
        <dbReference type="ARBA" id="ARBA00022722"/>
    </source>
</evidence>
<sequence>MGVTGLWDFLGEGTVVSLAELSSKHFQKEERRYRIAIDEACWRFNNLTDQQVKQIQAKEPRANPVEKAILYRILGLLRLNFTLIFVFDGPGRPWKRGRHGGGKVDYERVRLLKSMLDHFGIQFIVAPGEAEAECARLQRLGVVDAVWSDDGDTLIFGATRLIRSYKESGNQSGPKSKTHVRVTDLKDYSMLVRYGEMIKPAQLILFALFTGGDYDQGGLKGFGAKGAEIFVTSFQGRRLAERLVQLGHKAELHEWRKEAWAQIVAKQGRMIKMDLWPSRRALELYMYPKISSDQILKGYRSLLSGPSKQLREATLYKFLQAKFNFGPLEYTKHVVPILLTSRMFANVQPNADPRGFVEQYRICFKKKRASKKPAGPDADLVRTINFDAGLVSELPQIPSASQDDSKLAEMDALDVLLKACMGDAWTEVPRPAPTPEEVAEAAVRAQERAEAAARHQDNVTVLLNRGKGIYLPDAPPPSFERGPPLKSLTLASTKGAQKSPATASRLQPPPRHDRSSSLEVLLPEVGTVDFGHGKIIVPAVGEIIDEIDLSGNPSSAIRNTIRILRAPTSTSKVMIERVSKPPTSGTMPRASTIPVLPQLDIKGNAASATAAAKRKWGGSHAETPRKHTRSVEVIVIDDAVYILCSPEVAGRNI</sequence>